<accession>A0A8J6EED2</accession>
<name>A0A8J6EED2_ELECQ</name>
<dbReference type="AlphaFoldDB" id="A0A8J6EED2"/>
<dbReference type="Proteomes" id="UP000770717">
    <property type="component" value="Unassembled WGS sequence"/>
</dbReference>
<organism evidence="1 2">
    <name type="scientific">Eleutherodactylus coqui</name>
    <name type="common">Puerto Rican coqui</name>
    <dbReference type="NCBI Taxonomy" id="57060"/>
    <lineage>
        <taxon>Eukaryota</taxon>
        <taxon>Metazoa</taxon>
        <taxon>Chordata</taxon>
        <taxon>Craniata</taxon>
        <taxon>Vertebrata</taxon>
        <taxon>Euteleostomi</taxon>
        <taxon>Amphibia</taxon>
        <taxon>Batrachia</taxon>
        <taxon>Anura</taxon>
        <taxon>Neobatrachia</taxon>
        <taxon>Hyloidea</taxon>
        <taxon>Eleutherodactylidae</taxon>
        <taxon>Eleutherodactylinae</taxon>
        <taxon>Eleutherodactylus</taxon>
        <taxon>Eleutherodactylus</taxon>
    </lineage>
</organism>
<evidence type="ECO:0000313" key="2">
    <source>
        <dbReference type="Proteomes" id="UP000770717"/>
    </source>
</evidence>
<evidence type="ECO:0000313" key="1">
    <source>
        <dbReference type="EMBL" id="KAG9467608.1"/>
    </source>
</evidence>
<reference evidence="1" key="1">
    <citation type="thesis" date="2020" institute="ProQuest LLC" country="789 East Eisenhower Parkway, Ann Arbor, MI, USA">
        <title>Comparative Genomics and Chromosome Evolution.</title>
        <authorList>
            <person name="Mudd A.B."/>
        </authorList>
    </citation>
    <scope>NUCLEOTIDE SEQUENCE</scope>
    <source>
        <strain evidence="1">HN-11 Male</strain>
        <tissue evidence="1">Kidney and liver</tissue>
    </source>
</reference>
<gene>
    <name evidence="1" type="ORF">GDO78_014621</name>
</gene>
<keyword evidence="2" id="KW-1185">Reference proteome</keyword>
<comment type="caution">
    <text evidence="1">The sequence shown here is derived from an EMBL/GenBank/DDBJ whole genome shotgun (WGS) entry which is preliminary data.</text>
</comment>
<proteinExistence type="predicted"/>
<sequence length="79" mass="8652">MTLEHRTNLMIGRTGMGALAHIPPLTCPGGIKQCLPPKSCVPVWVLCRRGNQPCYRGDSEGIVGRRSTITGSYLQRMRG</sequence>
<dbReference type="EMBL" id="WNTK01001280">
    <property type="protein sequence ID" value="KAG9467608.1"/>
    <property type="molecule type" value="Genomic_DNA"/>
</dbReference>
<protein>
    <submittedName>
        <fullName evidence="1">Uncharacterized protein</fullName>
    </submittedName>
</protein>